<dbReference type="Proteomes" id="UP000034883">
    <property type="component" value="Chromosome"/>
</dbReference>
<proteinExistence type="predicted"/>
<keyword evidence="2" id="KW-1185">Reference proteome</keyword>
<reference evidence="1 2" key="1">
    <citation type="submission" date="2015-03" db="EMBL/GenBank/DDBJ databases">
        <title>Genome assembly of Sandaracinus amylolyticus DSM 53668.</title>
        <authorList>
            <person name="Sharma G."/>
            <person name="Subramanian S."/>
        </authorList>
    </citation>
    <scope>NUCLEOTIDE SEQUENCE [LARGE SCALE GENOMIC DNA]</scope>
    <source>
        <strain evidence="1 2">DSM 53668</strain>
    </source>
</reference>
<dbReference type="AlphaFoldDB" id="A0A0F6SHW0"/>
<dbReference type="EMBL" id="CP011125">
    <property type="protein sequence ID" value="AKF11129.1"/>
    <property type="molecule type" value="Genomic_DNA"/>
</dbReference>
<evidence type="ECO:0000313" key="2">
    <source>
        <dbReference type="Proteomes" id="UP000034883"/>
    </source>
</evidence>
<accession>A0A0F6SHW0</accession>
<name>A0A0F6SHW0_9BACT</name>
<sequence>MGDRCRLRLVQSRDEPRHERARVNRALIARPALQWPTR</sequence>
<protein>
    <submittedName>
        <fullName evidence="1">Uncharacterized protein</fullName>
    </submittedName>
</protein>
<gene>
    <name evidence="1" type="ORF">DB32_008278</name>
</gene>
<evidence type="ECO:0000313" key="1">
    <source>
        <dbReference type="EMBL" id="AKF11129.1"/>
    </source>
</evidence>
<dbReference type="KEGG" id="samy:DB32_008278"/>
<organism evidence="1 2">
    <name type="scientific">Sandaracinus amylolyticus</name>
    <dbReference type="NCBI Taxonomy" id="927083"/>
    <lineage>
        <taxon>Bacteria</taxon>
        <taxon>Pseudomonadati</taxon>
        <taxon>Myxococcota</taxon>
        <taxon>Polyangia</taxon>
        <taxon>Polyangiales</taxon>
        <taxon>Sandaracinaceae</taxon>
        <taxon>Sandaracinus</taxon>
    </lineage>
</organism>